<evidence type="ECO:0000256" key="4">
    <source>
        <dbReference type="HAMAP-Rule" id="MF_00211"/>
    </source>
</evidence>
<dbReference type="GO" id="GO:0000162">
    <property type="term" value="P:L-tryptophan biosynthetic process"/>
    <property type="evidence" value="ECO:0007669"/>
    <property type="project" value="UniProtKB-UniRule"/>
</dbReference>
<feature type="binding site" evidence="4">
    <location>
        <begin position="104"/>
        <end position="107"/>
    </location>
    <ligand>
        <name>5-phospho-alpha-D-ribose 1-diphosphate</name>
        <dbReference type="ChEBI" id="CHEBI:58017"/>
    </ligand>
</feature>
<dbReference type="InterPro" id="IPR035902">
    <property type="entry name" value="Nuc_phospho_transferase"/>
</dbReference>
<evidence type="ECO:0000256" key="2">
    <source>
        <dbReference type="ARBA" id="ARBA00022679"/>
    </source>
</evidence>
<keyword evidence="4" id="KW-0057">Aromatic amino acid biosynthesis</keyword>
<gene>
    <name evidence="7" type="primary">trpGD</name>
    <name evidence="4 8" type="synonym">trpD</name>
    <name evidence="8" type="ORF">CC99x_004595</name>
    <name evidence="7" type="ORF">CC99x_01628</name>
</gene>
<evidence type="ECO:0000259" key="6">
    <source>
        <dbReference type="Pfam" id="PF02885"/>
    </source>
</evidence>
<dbReference type="PANTHER" id="PTHR43285">
    <property type="entry name" value="ANTHRANILATE PHOSPHORIBOSYLTRANSFERASE"/>
    <property type="match status" value="1"/>
</dbReference>
<dbReference type="UniPathway" id="UPA00035">
    <property type="reaction ID" value="UER00041"/>
</dbReference>
<comment type="caution">
    <text evidence="4">Lacks conserved residue(s) required for the propagation of feature annotation.</text>
</comment>
<dbReference type="OrthoDB" id="9806430at2"/>
<keyword evidence="4" id="KW-0479">Metal-binding</keyword>
<feature type="binding site" evidence="4">
    <location>
        <position position="125"/>
    </location>
    <ligand>
        <name>anthranilate</name>
        <dbReference type="ChEBI" id="CHEBI:16567"/>
        <label>1</label>
    </ligand>
</feature>
<dbReference type="Pfam" id="PF00591">
    <property type="entry name" value="Glycos_transf_3"/>
    <property type="match status" value="1"/>
</dbReference>
<keyword evidence="1 4" id="KW-0328">Glycosyltransferase</keyword>
<keyword evidence="4" id="KW-0460">Magnesium</keyword>
<dbReference type="InterPro" id="IPR036320">
    <property type="entry name" value="Glycosyl_Trfase_fam3_N_dom_sf"/>
</dbReference>
<feature type="binding site" evidence="4">
    <location>
        <begin position="122"/>
        <end position="130"/>
    </location>
    <ligand>
        <name>5-phospho-alpha-D-ribose 1-diphosphate</name>
        <dbReference type="ChEBI" id="CHEBI:58017"/>
    </ligand>
</feature>
<comment type="function">
    <text evidence="4">Catalyzes the transfer of the phosphoribosyl group of 5-phosphorylribose-1-pyrophosphate (PRPP) to anthranilate to yield N-(5'-phosphoribosyl)-anthranilate (PRA).</text>
</comment>
<sequence>MHNISKQEASFSHILEHLCYKQDLSQDLSHQMFNSILLDQISTAQVSSFLTALKMKGESESEVLGAIQSILALKNDFPNRDRLVNEHIIADCCGTGGDGKNTLNISTAVAFIASTQKIKIAKHGNKAVSSQCGTSDILTALGINLFIPPEQAYQQLINHNLTFLYAPHYHPHVKNVSALRSQLKIRTIFNLMGPLINPIQPHYQLIGSYNPEHTLLFANLLQKNDVKTALIVHGSGTDECAIHDKTTGHLLSNGEITTFELTPESVGLKRYDLSKIQAKDLHYNKQALLKLLEGKGSDAYRAMVALNTGALFYVTSVTKTIKEGVELAQSILSTDLGMQQLQKLIHDQDIKC</sequence>
<comment type="pathway">
    <text evidence="4">Amino-acid biosynthesis; L-tryptophan biosynthesis; L-tryptophan from chorismate: step 2/5.</text>
</comment>
<organism evidence="7">
    <name type="scientific">Candidatus Berkiella cookevillensis</name>
    <dbReference type="NCBI Taxonomy" id="437022"/>
    <lineage>
        <taxon>Bacteria</taxon>
        <taxon>Pseudomonadati</taxon>
        <taxon>Pseudomonadota</taxon>
        <taxon>Gammaproteobacteria</taxon>
        <taxon>Candidatus Berkiellales</taxon>
        <taxon>Candidatus Berkiellaceae</taxon>
        <taxon>Candidatus Berkiella</taxon>
    </lineage>
</organism>
<dbReference type="InterPro" id="IPR000312">
    <property type="entry name" value="Glycosyl_Trfase_fam3"/>
</dbReference>
<proteinExistence type="inferred from homology"/>
<accession>A0A0Q9YCX2</accession>
<dbReference type="SUPFAM" id="SSF47648">
    <property type="entry name" value="Nucleoside phosphorylase/phosphoribosyltransferase N-terminal domain"/>
    <property type="match status" value="1"/>
</dbReference>
<keyword evidence="4" id="KW-0028">Amino-acid biosynthesis</keyword>
<reference evidence="8" key="2">
    <citation type="journal article" date="2016" name="Genome Announc.">
        <title>Draft Genome Sequences of Two Novel Amoeba-Resistant Intranuclear Bacteria, 'Candidatus Berkiella cookevillensis' and 'Candidatus Berkiella aquae'.</title>
        <authorList>
            <person name="Mehari Y.T."/>
            <person name="Arivett B.A."/>
            <person name="Farone A.L."/>
            <person name="Gunderson J.H."/>
            <person name="Farone M.B."/>
        </authorList>
    </citation>
    <scope>NUCLEOTIDE SEQUENCE</scope>
    <source>
        <strain evidence="8">CC99</strain>
    </source>
</reference>
<comment type="caution">
    <text evidence="7">The sequence shown here is derived from an EMBL/GenBank/DDBJ whole genome shotgun (WGS) entry which is preliminary data.</text>
</comment>
<dbReference type="EMBL" id="LKHV02000001">
    <property type="protein sequence ID" value="MCS5708177.1"/>
    <property type="molecule type" value="Genomic_DNA"/>
</dbReference>
<evidence type="ECO:0000256" key="3">
    <source>
        <dbReference type="ARBA" id="ARBA00022822"/>
    </source>
</evidence>
<feature type="binding site" evidence="4">
    <location>
        <position position="239"/>
    </location>
    <ligand>
        <name>Mg(2+)</name>
        <dbReference type="ChEBI" id="CHEBI:18420"/>
        <label>2</label>
    </ligand>
</feature>
<dbReference type="GO" id="GO:0005829">
    <property type="term" value="C:cytosol"/>
    <property type="evidence" value="ECO:0007669"/>
    <property type="project" value="TreeGrafter"/>
</dbReference>
<feature type="binding site" evidence="4">
    <location>
        <position position="180"/>
    </location>
    <ligand>
        <name>anthranilate</name>
        <dbReference type="ChEBI" id="CHEBI:16567"/>
        <label>2</label>
    </ligand>
</feature>
<reference evidence="7" key="1">
    <citation type="submission" date="2015-09" db="EMBL/GenBank/DDBJ databases">
        <title>Draft Genome Sequences of Two Novel Amoeba-resistant Intranuclear Bacteria, Candidatus Berkiella cookevillensis and Candidatus Berkiella aquae.</title>
        <authorList>
            <person name="Mehari Y.T."/>
            <person name="Arivett B.A."/>
            <person name="Farone A.L."/>
            <person name="Gunderson J.H."/>
            <person name="Farone M.B."/>
        </authorList>
    </citation>
    <scope>NUCLEOTIDE SEQUENCE [LARGE SCALE GENOMIC DNA]</scope>
    <source>
        <strain evidence="7">CC99</strain>
    </source>
</reference>
<feature type="binding site" evidence="4">
    <location>
        <position position="134"/>
    </location>
    <ligand>
        <name>5-phospho-alpha-D-ribose 1-diphosphate</name>
        <dbReference type="ChEBI" id="CHEBI:58017"/>
    </ligand>
</feature>
<feature type="binding site" evidence="4">
    <location>
        <position position="102"/>
    </location>
    <ligand>
        <name>5-phospho-alpha-D-ribose 1-diphosphate</name>
        <dbReference type="ChEBI" id="CHEBI:58017"/>
    </ligand>
</feature>
<comment type="catalytic activity">
    <reaction evidence="4">
        <text>N-(5-phospho-beta-D-ribosyl)anthranilate + diphosphate = 5-phospho-alpha-D-ribose 1-diphosphate + anthranilate</text>
        <dbReference type="Rhea" id="RHEA:11768"/>
        <dbReference type="ChEBI" id="CHEBI:16567"/>
        <dbReference type="ChEBI" id="CHEBI:18277"/>
        <dbReference type="ChEBI" id="CHEBI:33019"/>
        <dbReference type="ChEBI" id="CHEBI:58017"/>
        <dbReference type="EC" id="2.4.2.18"/>
    </reaction>
</comment>
<dbReference type="SUPFAM" id="SSF52418">
    <property type="entry name" value="Nucleoside phosphorylase/phosphoribosyltransferase catalytic domain"/>
    <property type="match status" value="1"/>
</dbReference>
<feature type="domain" description="Glycosyl transferase family 3 N-terminal" evidence="6">
    <location>
        <begin position="13"/>
        <end position="71"/>
    </location>
</feature>
<feature type="binding site" evidence="4">
    <location>
        <position position="238"/>
    </location>
    <ligand>
        <name>Mg(2+)</name>
        <dbReference type="ChEBI" id="CHEBI:18420"/>
        <label>2</label>
    </ligand>
</feature>
<dbReference type="Gene3D" id="1.20.970.10">
    <property type="entry name" value="Transferase, Pyrimidine Nucleoside Phosphorylase, Chain C"/>
    <property type="match status" value="1"/>
</dbReference>
<dbReference type="AlphaFoldDB" id="A0A0Q9YCX2"/>
<evidence type="ECO:0000256" key="1">
    <source>
        <dbReference type="ARBA" id="ARBA00022676"/>
    </source>
</evidence>
<evidence type="ECO:0000259" key="5">
    <source>
        <dbReference type="Pfam" id="PF00591"/>
    </source>
</evidence>
<feature type="binding site" evidence="4">
    <location>
        <position position="94"/>
    </location>
    <ligand>
        <name>anthranilate</name>
        <dbReference type="ChEBI" id="CHEBI:16567"/>
        <label>1</label>
    </ligand>
</feature>
<feature type="binding site" evidence="4">
    <location>
        <position position="94"/>
    </location>
    <ligand>
        <name>5-phospho-alpha-D-ribose 1-diphosphate</name>
        <dbReference type="ChEBI" id="CHEBI:58017"/>
    </ligand>
</feature>
<dbReference type="NCBIfam" id="TIGR01245">
    <property type="entry name" value="trpD"/>
    <property type="match status" value="1"/>
</dbReference>
<dbReference type="InterPro" id="IPR017459">
    <property type="entry name" value="Glycosyl_Trfase_fam3_N_dom"/>
</dbReference>
<dbReference type="Pfam" id="PF02885">
    <property type="entry name" value="Glycos_trans_3N"/>
    <property type="match status" value="1"/>
</dbReference>
<feature type="binding site" evidence="4">
    <location>
        <position position="106"/>
    </location>
    <ligand>
        <name>Mg(2+)</name>
        <dbReference type="ChEBI" id="CHEBI:18420"/>
        <label>1</label>
    </ligand>
</feature>
<keyword evidence="3 4" id="KW-0822">Tryptophan biosynthesis</keyword>
<comment type="cofactor">
    <cofactor evidence="4">
        <name>Mg(2+)</name>
        <dbReference type="ChEBI" id="CHEBI:18420"/>
    </cofactor>
    <text evidence="4">Binds 2 magnesium ions per monomer.</text>
</comment>
<dbReference type="PATRIC" id="fig|1590042.3.peg.1653"/>
<protein>
    <recommendedName>
        <fullName evidence="4">Anthranilate phosphoribosyltransferase</fullName>
        <ecNumber evidence="4">2.4.2.18</ecNumber>
    </recommendedName>
</protein>
<dbReference type="HAMAP" id="MF_00211">
    <property type="entry name" value="TrpD"/>
    <property type="match status" value="1"/>
</dbReference>
<keyword evidence="9" id="KW-1185">Reference proteome</keyword>
<feature type="domain" description="Glycosyl transferase family 3" evidence="5">
    <location>
        <begin position="88"/>
        <end position="334"/>
    </location>
</feature>
<feature type="binding site" evidence="4">
    <location>
        <position position="239"/>
    </location>
    <ligand>
        <name>Mg(2+)</name>
        <dbReference type="ChEBI" id="CHEBI:18420"/>
        <label>1</label>
    </ligand>
</feature>
<dbReference type="EMBL" id="LKHV01000007">
    <property type="protein sequence ID" value="KRG18416.1"/>
    <property type="molecule type" value="Genomic_DNA"/>
</dbReference>
<keyword evidence="2 4" id="KW-0808">Transferase</keyword>
<reference evidence="8" key="3">
    <citation type="submission" date="2021-06" db="EMBL/GenBank/DDBJ databases">
        <title>Genomic Description and Analysis of Intracellular Bacteria, Candidatus Berkiella cookevillensis and Candidatus Berkiella aquae.</title>
        <authorList>
            <person name="Kidane D.T."/>
            <person name="Mehari Y.T."/>
            <person name="Rice F.C."/>
            <person name="Arivett B.A."/>
            <person name="Farone A.L."/>
            <person name="Berk S.G."/>
            <person name="Farone M.B."/>
        </authorList>
    </citation>
    <scope>NUCLEOTIDE SEQUENCE</scope>
    <source>
        <strain evidence="8">CC99</strain>
    </source>
</reference>
<dbReference type="RefSeq" id="WP_057624711.1">
    <property type="nucleotide sequence ID" value="NZ_LKHV02000001.1"/>
</dbReference>
<evidence type="ECO:0000313" key="7">
    <source>
        <dbReference type="EMBL" id="KRG18416.1"/>
    </source>
</evidence>
<dbReference type="Proteomes" id="UP000051494">
    <property type="component" value="Unassembled WGS sequence"/>
</dbReference>
<dbReference type="EC" id="2.4.2.18" evidence="4"/>
<dbReference type="InterPro" id="IPR005940">
    <property type="entry name" value="Anthranilate_Pribosyl_Tfrase"/>
</dbReference>
<dbReference type="PANTHER" id="PTHR43285:SF2">
    <property type="entry name" value="ANTHRANILATE PHOSPHORIBOSYLTRANSFERASE"/>
    <property type="match status" value="1"/>
</dbReference>
<dbReference type="GO" id="GO:0000287">
    <property type="term" value="F:magnesium ion binding"/>
    <property type="evidence" value="ECO:0007669"/>
    <property type="project" value="UniProtKB-UniRule"/>
</dbReference>
<comment type="similarity">
    <text evidence="4">Belongs to the anthranilate phosphoribosyltransferase family.</text>
</comment>
<dbReference type="Gene3D" id="3.40.1030.10">
    <property type="entry name" value="Nucleoside phosphorylase/phosphoribosyltransferase catalytic domain"/>
    <property type="match status" value="1"/>
</dbReference>
<evidence type="ECO:0000313" key="9">
    <source>
        <dbReference type="Proteomes" id="UP000051494"/>
    </source>
</evidence>
<feature type="binding site" evidence="4">
    <location>
        <begin position="97"/>
        <end position="98"/>
    </location>
    <ligand>
        <name>5-phospho-alpha-D-ribose 1-diphosphate</name>
        <dbReference type="ChEBI" id="CHEBI:58017"/>
    </ligand>
</feature>
<comment type="subunit">
    <text evidence="4">Homodimer.</text>
</comment>
<name>A0A0Q9YCX2_9GAMM</name>
<dbReference type="STRING" id="437022.CC99x_01628"/>
<evidence type="ECO:0000313" key="8">
    <source>
        <dbReference type="EMBL" id="MCS5708177.1"/>
    </source>
</evidence>
<dbReference type="GO" id="GO:0004048">
    <property type="term" value="F:anthranilate phosphoribosyltransferase activity"/>
    <property type="evidence" value="ECO:0007669"/>
    <property type="project" value="UniProtKB-UniRule"/>
</dbReference>